<feature type="transmembrane region" description="Helical" evidence="9">
    <location>
        <begin position="7"/>
        <end position="27"/>
    </location>
</feature>
<dbReference type="Proteomes" id="UP001139369">
    <property type="component" value="Unassembled WGS sequence"/>
</dbReference>
<protein>
    <submittedName>
        <fullName evidence="10">YeeE/YedE family protein</fullName>
    </submittedName>
</protein>
<evidence type="ECO:0000256" key="8">
    <source>
        <dbReference type="ARBA" id="ARBA00035655"/>
    </source>
</evidence>
<evidence type="ECO:0000256" key="9">
    <source>
        <dbReference type="SAM" id="Phobius"/>
    </source>
</evidence>
<evidence type="ECO:0000256" key="6">
    <source>
        <dbReference type="ARBA" id="ARBA00022989"/>
    </source>
</evidence>
<comment type="similarity">
    <text evidence="8">Belongs to the TsuA/YedE (TC 9.B.102) family.</text>
</comment>
<gene>
    <name evidence="10" type="ORF">MC378_08970</name>
</gene>
<dbReference type="Pfam" id="PF04143">
    <property type="entry name" value="Sulf_transp"/>
    <property type="match status" value="1"/>
</dbReference>
<keyword evidence="4" id="KW-0997">Cell inner membrane</keyword>
<evidence type="ECO:0000256" key="5">
    <source>
        <dbReference type="ARBA" id="ARBA00022692"/>
    </source>
</evidence>
<evidence type="ECO:0000256" key="1">
    <source>
        <dbReference type="ARBA" id="ARBA00004429"/>
    </source>
</evidence>
<keyword evidence="2" id="KW-0813">Transport</keyword>
<evidence type="ECO:0000313" key="11">
    <source>
        <dbReference type="Proteomes" id="UP001139369"/>
    </source>
</evidence>
<evidence type="ECO:0000256" key="3">
    <source>
        <dbReference type="ARBA" id="ARBA00022475"/>
    </source>
</evidence>
<feature type="transmembrane region" description="Helical" evidence="9">
    <location>
        <begin position="163"/>
        <end position="184"/>
    </location>
</feature>
<dbReference type="AlphaFoldDB" id="A0A9X1VMK7"/>
<sequence length="185" mass="20241">MDFITQPWPWYVGGPLIAFTLFLMFYFGKSFGVSTSLETFCSIGGAGKFSDYFKINLKEKHWLLFFVIGILIGGFISSEFLMQSHAIDLNPATVKDLAELGFADAGSSYLPPEIYSTENMFTVKGFLILISAGVLIGFGTRYAGGCTSGHSITGLSSLQLPSLIATIGFFIGGLIMTWFIYPILF</sequence>
<dbReference type="GO" id="GO:0005886">
    <property type="term" value="C:plasma membrane"/>
    <property type="evidence" value="ECO:0007669"/>
    <property type="project" value="UniProtKB-SubCell"/>
</dbReference>
<dbReference type="PANTHER" id="PTHR30574:SF1">
    <property type="entry name" value="SULPHUR TRANSPORT DOMAIN-CONTAINING PROTEIN"/>
    <property type="match status" value="1"/>
</dbReference>
<feature type="transmembrane region" description="Helical" evidence="9">
    <location>
        <begin position="62"/>
        <end position="82"/>
    </location>
</feature>
<evidence type="ECO:0000313" key="10">
    <source>
        <dbReference type="EMBL" id="MCI2229294.1"/>
    </source>
</evidence>
<proteinExistence type="inferred from homology"/>
<keyword evidence="6 9" id="KW-1133">Transmembrane helix</keyword>
<name>A0A9X1VMK7_9FLAO</name>
<evidence type="ECO:0000256" key="7">
    <source>
        <dbReference type="ARBA" id="ARBA00023136"/>
    </source>
</evidence>
<accession>A0A9X1VMK7</accession>
<evidence type="ECO:0000256" key="4">
    <source>
        <dbReference type="ARBA" id="ARBA00022519"/>
    </source>
</evidence>
<reference evidence="10" key="1">
    <citation type="submission" date="2022-02" db="EMBL/GenBank/DDBJ databases">
        <title>Polaribacter sp. MSW13, isolated from seawater.</title>
        <authorList>
            <person name="Kristyanto S."/>
            <person name="Jung J."/>
            <person name="Jeon C.O."/>
        </authorList>
    </citation>
    <scope>NUCLEOTIDE SEQUENCE</scope>
    <source>
        <strain evidence="10">MSW13</strain>
    </source>
</reference>
<keyword evidence="7 9" id="KW-0472">Membrane</keyword>
<comment type="subcellular location">
    <subcellularLocation>
        <location evidence="1">Cell inner membrane</location>
        <topology evidence="1">Multi-pass membrane protein</topology>
    </subcellularLocation>
</comment>
<evidence type="ECO:0000256" key="2">
    <source>
        <dbReference type="ARBA" id="ARBA00022448"/>
    </source>
</evidence>
<dbReference type="EMBL" id="JAKQYM010000005">
    <property type="protein sequence ID" value="MCI2229294.1"/>
    <property type="molecule type" value="Genomic_DNA"/>
</dbReference>
<dbReference type="RefSeq" id="WP_242178422.1">
    <property type="nucleotide sequence ID" value="NZ_JAKQYM010000005.1"/>
</dbReference>
<keyword evidence="5 9" id="KW-0812">Transmembrane</keyword>
<keyword evidence="11" id="KW-1185">Reference proteome</keyword>
<comment type="caution">
    <text evidence="10">The sequence shown here is derived from an EMBL/GenBank/DDBJ whole genome shotgun (WGS) entry which is preliminary data.</text>
</comment>
<keyword evidence="3" id="KW-1003">Cell membrane</keyword>
<dbReference type="PANTHER" id="PTHR30574">
    <property type="entry name" value="INNER MEMBRANE PROTEIN YEDE"/>
    <property type="match status" value="1"/>
</dbReference>
<dbReference type="InterPro" id="IPR007272">
    <property type="entry name" value="Sulf_transp_TsuA/YedE"/>
</dbReference>
<organism evidence="10 11">
    <name type="scientific">Polaribacter marinus</name>
    <dbReference type="NCBI Taxonomy" id="2916838"/>
    <lineage>
        <taxon>Bacteria</taxon>
        <taxon>Pseudomonadati</taxon>
        <taxon>Bacteroidota</taxon>
        <taxon>Flavobacteriia</taxon>
        <taxon>Flavobacteriales</taxon>
        <taxon>Flavobacteriaceae</taxon>
    </lineage>
</organism>
<feature type="transmembrane region" description="Helical" evidence="9">
    <location>
        <begin position="125"/>
        <end position="143"/>
    </location>
</feature>